<organism evidence="2 3">
    <name type="scientific">Burkholderia multivorans CGD2</name>
    <dbReference type="NCBI Taxonomy" id="513052"/>
    <lineage>
        <taxon>Bacteria</taxon>
        <taxon>Pseudomonadati</taxon>
        <taxon>Pseudomonadota</taxon>
        <taxon>Betaproteobacteria</taxon>
        <taxon>Burkholderiales</taxon>
        <taxon>Burkholderiaceae</taxon>
        <taxon>Burkholderia</taxon>
        <taxon>Burkholderia cepacia complex</taxon>
    </lineage>
</organism>
<keyword evidence="1" id="KW-0472">Membrane</keyword>
<comment type="caution">
    <text evidence="2">The sequence shown here is derived from an EMBL/GenBank/DDBJ whole genome shotgun (WGS) entry which is preliminary data.</text>
</comment>
<feature type="transmembrane region" description="Helical" evidence="1">
    <location>
        <begin position="20"/>
        <end position="42"/>
    </location>
</feature>
<dbReference type="RefSeq" id="WP_006403985.1">
    <property type="nucleotide sequence ID" value="NZ_ACFC01000001.1"/>
</dbReference>
<evidence type="ECO:0000256" key="1">
    <source>
        <dbReference type="SAM" id="Phobius"/>
    </source>
</evidence>
<protein>
    <submittedName>
        <fullName evidence="2">Uncharacterized protein</fullName>
    </submittedName>
</protein>
<dbReference type="Proteomes" id="UP000004535">
    <property type="component" value="Unassembled WGS sequence"/>
</dbReference>
<accession>B9BJQ1</accession>
<dbReference type="AlphaFoldDB" id="B9BJQ1"/>
<sequence length="45" mass="5063">MSSFLPYEASYAQQFDFSDAVFPGVLGELLELALLFLLLGFFNKI</sequence>
<gene>
    <name evidence="2" type="ORF">BURMUCGD2_5307</name>
</gene>
<proteinExistence type="predicted"/>
<keyword evidence="1" id="KW-1133">Transmembrane helix</keyword>
<evidence type="ECO:0000313" key="2">
    <source>
        <dbReference type="EMBL" id="EEE09934.1"/>
    </source>
</evidence>
<dbReference type="EMBL" id="ACFC01000001">
    <property type="protein sequence ID" value="EEE09934.1"/>
    <property type="molecule type" value="Genomic_DNA"/>
</dbReference>
<reference evidence="2 3" key="1">
    <citation type="journal article" date="2012" name="J. Bacteriol.">
        <title>Draft Genome Sequence Determination for Cystic Fibrosis and Chronic Granulomatous Disease Burkholderia multivorans Isolates.</title>
        <authorList>
            <person name="Varga J.J."/>
            <person name="Losada L."/>
            <person name="Zelazny A.M."/>
            <person name="Brinkac L."/>
            <person name="Harkins D."/>
            <person name="Radune D."/>
            <person name="Hostetler J."/>
            <person name="Sampaio E.P."/>
            <person name="Ronning C.M."/>
            <person name="Nierman W.C."/>
            <person name="Greenberg D.E."/>
            <person name="Holland S.M."/>
            <person name="Goldberg J.B."/>
        </authorList>
    </citation>
    <scope>NUCLEOTIDE SEQUENCE [LARGE SCALE GENOMIC DNA]</scope>
    <source>
        <strain evidence="2 3">CGD2</strain>
    </source>
</reference>
<evidence type="ECO:0000313" key="3">
    <source>
        <dbReference type="Proteomes" id="UP000004535"/>
    </source>
</evidence>
<name>B9BJQ1_9BURK</name>
<keyword evidence="1" id="KW-0812">Transmembrane</keyword>